<evidence type="ECO:0000313" key="1">
    <source>
        <dbReference type="EMBL" id="SIS04999.1"/>
    </source>
</evidence>
<keyword evidence="2" id="KW-1185">Reference proteome</keyword>
<gene>
    <name evidence="1" type="ORF">SAMN05445060_2377</name>
</gene>
<dbReference type="AlphaFoldDB" id="A0A1N7FXF4"/>
<evidence type="ECO:0000313" key="2">
    <source>
        <dbReference type="Proteomes" id="UP000186218"/>
    </source>
</evidence>
<accession>A0A1N7FXF4</accession>
<organism evidence="1 2">
    <name type="scientific">Williamsia sterculiae</name>
    <dbReference type="NCBI Taxonomy" id="1344003"/>
    <lineage>
        <taxon>Bacteria</taxon>
        <taxon>Bacillati</taxon>
        <taxon>Actinomycetota</taxon>
        <taxon>Actinomycetes</taxon>
        <taxon>Mycobacteriales</taxon>
        <taxon>Nocardiaceae</taxon>
        <taxon>Williamsia</taxon>
    </lineage>
</organism>
<sequence>MIRPPAEWRGMILQRCHCGIARAFNTLQEEMALGFQDLTSTGG</sequence>
<dbReference type="EMBL" id="FTNT01000006">
    <property type="protein sequence ID" value="SIS04999.1"/>
    <property type="molecule type" value="Genomic_DNA"/>
</dbReference>
<protein>
    <submittedName>
        <fullName evidence="1">Uncharacterized protein</fullName>
    </submittedName>
</protein>
<proteinExistence type="predicted"/>
<dbReference type="Proteomes" id="UP000186218">
    <property type="component" value="Unassembled WGS sequence"/>
</dbReference>
<reference evidence="1 2" key="1">
    <citation type="submission" date="2017-01" db="EMBL/GenBank/DDBJ databases">
        <authorList>
            <person name="Mah S.A."/>
            <person name="Swanson W.J."/>
            <person name="Moy G.W."/>
            <person name="Vacquier V.D."/>
        </authorList>
    </citation>
    <scope>NUCLEOTIDE SEQUENCE [LARGE SCALE GENOMIC DNA]</scope>
    <source>
        <strain evidence="1 2">CPCC 203464</strain>
    </source>
</reference>
<name>A0A1N7FXF4_9NOCA</name>